<dbReference type="Proteomes" id="UP001201262">
    <property type="component" value="Unassembled WGS sequence"/>
</dbReference>
<evidence type="ECO:0000256" key="5">
    <source>
        <dbReference type="ARBA" id="ARBA00023242"/>
    </source>
</evidence>
<evidence type="ECO:0000256" key="4">
    <source>
        <dbReference type="ARBA" id="ARBA00023163"/>
    </source>
</evidence>
<keyword evidence="3" id="KW-0238">DNA-binding</keyword>
<comment type="subcellular location">
    <subcellularLocation>
        <location evidence="1">Nucleus</location>
    </subcellularLocation>
</comment>
<evidence type="ECO:0000313" key="6">
    <source>
        <dbReference type="EMBL" id="KAH8692266.1"/>
    </source>
</evidence>
<dbReference type="InterPro" id="IPR051089">
    <property type="entry name" value="prtT"/>
</dbReference>
<proteinExistence type="predicted"/>
<dbReference type="RefSeq" id="XP_046068263.1">
    <property type="nucleotide sequence ID" value="XM_046211947.1"/>
</dbReference>
<keyword evidence="7" id="KW-1185">Reference proteome</keyword>
<protein>
    <recommendedName>
        <fullName evidence="8">Transcription factor domain-containing protein</fullName>
    </recommendedName>
</protein>
<dbReference type="EMBL" id="JAJTJA010000011">
    <property type="protein sequence ID" value="KAH8692266.1"/>
    <property type="molecule type" value="Genomic_DNA"/>
</dbReference>
<keyword evidence="4" id="KW-0804">Transcription</keyword>
<comment type="caution">
    <text evidence="6">The sequence shown here is derived from an EMBL/GenBank/DDBJ whole genome shotgun (WGS) entry which is preliminary data.</text>
</comment>
<dbReference type="AlphaFoldDB" id="A0AAD4KIE6"/>
<organism evidence="6 7">
    <name type="scientific">Talaromyces proteolyticus</name>
    <dbReference type="NCBI Taxonomy" id="1131652"/>
    <lineage>
        <taxon>Eukaryota</taxon>
        <taxon>Fungi</taxon>
        <taxon>Dikarya</taxon>
        <taxon>Ascomycota</taxon>
        <taxon>Pezizomycotina</taxon>
        <taxon>Eurotiomycetes</taxon>
        <taxon>Eurotiomycetidae</taxon>
        <taxon>Eurotiales</taxon>
        <taxon>Trichocomaceae</taxon>
        <taxon>Talaromyces</taxon>
        <taxon>Talaromyces sect. Bacilispori</taxon>
    </lineage>
</organism>
<keyword evidence="2" id="KW-0805">Transcription regulation</keyword>
<evidence type="ECO:0000313" key="7">
    <source>
        <dbReference type="Proteomes" id="UP001201262"/>
    </source>
</evidence>
<dbReference type="GO" id="GO:0000976">
    <property type="term" value="F:transcription cis-regulatory region binding"/>
    <property type="evidence" value="ECO:0007669"/>
    <property type="project" value="TreeGrafter"/>
</dbReference>
<dbReference type="PANTHER" id="PTHR31845:SF10">
    <property type="entry name" value="ZN(II)2CYS6 TRANSCRIPTION FACTOR (EUROFUNG)"/>
    <property type="match status" value="1"/>
</dbReference>
<evidence type="ECO:0008006" key="8">
    <source>
        <dbReference type="Google" id="ProtNLM"/>
    </source>
</evidence>
<evidence type="ECO:0000256" key="3">
    <source>
        <dbReference type="ARBA" id="ARBA00023125"/>
    </source>
</evidence>
<keyword evidence="5" id="KW-0539">Nucleus</keyword>
<evidence type="ECO:0000256" key="1">
    <source>
        <dbReference type="ARBA" id="ARBA00004123"/>
    </source>
</evidence>
<dbReference type="GO" id="GO:0000981">
    <property type="term" value="F:DNA-binding transcription factor activity, RNA polymerase II-specific"/>
    <property type="evidence" value="ECO:0007669"/>
    <property type="project" value="TreeGrafter"/>
</dbReference>
<dbReference type="GeneID" id="70242234"/>
<dbReference type="GO" id="GO:0005634">
    <property type="term" value="C:nucleus"/>
    <property type="evidence" value="ECO:0007669"/>
    <property type="project" value="UniProtKB-SubCell"/>
</dbReference>
<sequence>MNLIEQPFQHDNFQTEDSAPIQDNENNSNFHGLISPKLANELLMKYRMHKMPQYPFVIIPPEIDFVMLRQQSPFLFLCVMTASLEHDPALQHTLETLIRGEIATRLIIKIERNIDLLQGLLVHIAWSHYHWRTYHTHMYMLLQMASSVVVDLDLDRDESFRMQTIPIEGKEPDQIQELSSQTAAGQRALLGCYYISSKSSIFRGQLTMRHTRWVDQCAKSLAEKAEYPTDLQLKAYVDVQSLAYQSRLLFEELRRCSKFPPLEDWTRVSDLIQQQSQIEEPLTLHNTENHSWALRLELSAAHTLVLGQALWRRRDIFELQEINHLKTLTTSAHNIISTFLAVPSSVAVHLPASAYMTIWYGLLVLSKLSLLFHPDESQVTSVDNKRTHERALAVIQKFEELPPGDNVWTNSIKVVRNLLSWLEKMKAEAQRHVPPSSALMSPSTGYRFNRSQGSSFQPSVPVFWQGHLPRVGDNLVKQAAWSPIFSQEDHAASKDIQNGLTDEFDVGQWQQMLDSFTWFGPSSDSQLNFGYYGNVA</sequence>
<reference evidence="6" key="1">
    <citation type="submission" date="2021-12" db="EMBL/GenBank/DDBJ databases">
        <title>Convergent genome expansion in fungi linked to evolution of root-endophyte symbiosis.</title>
        <authorList>
            <consortium name="DOE Joint Genome Institute"/>
            <person name="Ke Y.-H."/>
            <person name="Bonito G."/>
            <person name="Liao H.-L."/>
            <person name="Looney B."/>
            <person name="Rojas-Flechas A."/>
            <person name="Nash J."/>
            <person name="Hameed K."/>
            <person name="Schadt C."/>
            <person name="Martin F."/>
            <person name="Crous P.W."/>
            <person name="Miettinen O."/>
            <person name="Magnuson J.K."/>
            <person name="Labbe J."/>
            <person name="Jacobson D."/>
            <person name="Doktycz M.J."/>
            <person name="Veneault-Fourrey C."/>
            <person name="Kuo A."/>
            <person name="Mondo S."/>
            <person name="Calhoun S."/>
            <person name="Riley R."/>
            <person name="Ohm R."/>
            <person name="LaButti K."/>
            <person name="Andreopoulos B."/>
            <person name="Pangilinan J."/>
            <person name="Nolan M."/>
            <person name="Tritt A."/>
            <person name="Clum A."/>
            <person name="Lipzen A."/>
            <person name="Daum C."/>
            <person name="Barry K."/>
            <person name="Grigoriev I.V."/>
            <person name="Vilgalys R."/>
        </authorList>
    </citation>
    <scope>NUCLEOTIDE SEQUENCE</scope>
    <source>
        <strain evidence="6">PMI_201</strain>
    </source>
</reference>
<accession>A0AAD4KIE6</accession>
<gene>
    <name evidence="6" type="ORF">BGW36DRAFT_304239</name>
</gene>
<dbReference type="PANTHER" id="PTHR31845">
    <property type="entry name" value="FINGER DOMAIN PROTEIN, PUTATIVE-RELATED"/>
    <property type="match status" value="1"/>
</dbReference>
<name>A0AAD4KIE6_9EURO</name>
<evidence type="ECO:0000256" key="2">
    <source>
        <dbReference type="ARBA" id="ARBA00023015"/>
    </source>
</evidence>